<dbReference type="GO" id="GO:0005737">
    <property type="term" value="C:cytoplasm"/>
    <property type="evidence" value="ECO:0007669"/>
    <property type="project" value="UniProtKB-SubCell"/>
</dbReference>
<dbReference type="InterPro" id="IPR053924">
    <property type="entry name" value="RecX_HTH_2nd"/>
</dbReference>
<comment type="similarity">
    <text evidence="3 6">Belongs to the RecX family.</text>
</comment>
<sequence length="268" mass="30915">MDKKITMIQAQKKPGRYNIYLDGEYAFAVSESVLINYRLAKGKKLSLELIADIQISDNISKGYNKILDFLSHQMRTQKEIELKLKSLDIAEGFFDDIITKLKENHLIDDLEYAKSFVRTMYNTSDKGPQVIRTKLLQKGVSSNDIEDALILYTPELQAKNCLKLGKKLAQRYHNESFKNLQTKIKQGLITKGFSSEIANLTLEDLALELDQENEFDLLVSAGDKLWNRYVGLESKKRALKIQQALYRKGFALDDIRQYLEDKENDFED</sequence>
<dbReference type="NCBIfam" id="NF010733">
    <property type="entry name" value="PRK14135.1"/>
    <property type="match status" value="1"/>
</dbReference>
<feature type="domain" description="RecX second three-helical" evidence="7">
    <location>
        <begin position="108"/>
        <end position="149"/>
    </location>
</feature>
<comment type="subcellular location">
    <subcellularLocation>
        <location evidence="2 6">Cytoplasm</location>
    </subcellularLocation>
</comment>
<evidence type="ECO:0000256" key="1">
    <source>
        <dbReference type="ARBA" id="ARBA00003529"/>
    </source>
</evidence>
<gene>
    <name evidence="6" type="primary">recX</name>
    <name evidence="10" type="ORF">FC40_GL000147</name>
</gene>
<dbReference type="InterPro" id="IPR053926">
    <property type="entry name" value="RecX_HTH_1st"/>
</dbReference>
<dbReference type="PATRIC" id="fig|1423755.3.peg.159"/>
<dbReference type="PANTHER" id="PTHR33602:SF1">
    <property type="entry name" value="REGULATORY PROTEIN RECX FAMILY PROTEIN"/>
    <property type="match status" value="1"/>
</dbReference>
<dbReference type="Gene3D" id="1.10.10.10">
    <property type="entry name" value="Winged helix-like DNA-binding domain superfamily/Winged helix DNA-binding domain"/>
    <property type="match status" value="4"/>
</dbReference>
<evidence type="ECO:0000313" key="11">
    <source>
        <dbReference type="Proteomes" id="UP000051054"/>
    </source>
</evidence>
<feature type="domain" description="RecX third three-helical" evidence="8">
    <location>
        <begin position="212"/>
        <end position="259"/>
    </location>
</feature>
<evidence type="ECO:0000256" key="6">
    <source>
        <dbReference type="HAMAP-Rule" id="MF_01114"/>
    </source>
</evidence>
<dbReference type="GO" id="GO:0006282">
    <property type="term" value="P:regulation of DNA repair"/>
    <property type="evidence" value="ECO:0007669"/>
    <property type="project" value="UniProtKB-UniRule"/>
</dbReference>
<dbReference type="Pfam" id="PF21981">
    <property type="entry name" value="RecX_HTH3"/>
    <property type="match status" value="2"/>
</dbReference>
<evidence type="ECO:0000256" key="3">
    <source>
        <dbReference type="ARBA" id="ARBA00009695"/>
    </source>
</evidence>
<name>A0A0R1WY24_9LACO</name>
<feature type="domain" description="RecX third three-helical" evidence="8">
    <location>
        <begin position="159"/>
        <end position="199"/>
    </location>
</feature>
<feature type="domain" description="RecX first three-helical" evidence="9">
    <location>
        <begin position="63"/>
        <end position="101"/>
    </location>
</feature>
<dbReference type="STRING" id="1423755.FC40_GL000147"/>
<dbReference type="InterPro" id="IPR053925">
    <property type="entry name" value="RecX_HTH_3rd"/>
</dbReference>
<keyword evidence="5 6" id="KW-0963">Cytoplasm</keyword>
<proteinExistence type="inferred from homology"/>
<dbReference type="EMBL" id="AZGD01000005">
    <property type="protein sequence ID" value="KRM20345.1"/>
    <property type="molecule type" value="Genomic_DNA"/>
</dbReference>
<dbReference type="PANTHER" id="PTHR33602">
    <property type="entry name" value="REGULATORY PROTEIN RECX FAMILY PROTEIN"/>
    <property type="match status" value="1"/>
</dbReference>
<dbReference type="Proteomes" id="UP000051054">
    <property type="component" value="Unassembled WGS sequence"/>
</dbReference>
<dbReference type="InterPro" id="IPR003783">
    <property type="entry name" value="Regulatory_RecX"/>
</dbReference>
<keyword evidence="11" id="KW-1185">Reference proteome</keyword>
<evidence type="ECO:0000256" key="5">
    <source>
        <dbReference type="ARBA" id="ARBA00022490"/>
    </source>
</evidence>
<dbReference type="HAMAP" id="MF_01114">
    <property type="entry name" value="RecX"/>
    <property type="match status" value="1"/>
</dbReference>
<reference evidence="10 11" key="1">
    <citation type="journal article" date="2015" name="Genome Announc.">
        <title>Expanding the biotechnology potential of lactobacilli through comparative genomics of 213 strains and associated genera.</title>
        <authorList>
            <person name="Sun Z."/>
            <person name="Harris H.M."/>
            <person name="McCann A."/>
            <person name="Guo C."/>
            <person name="Argimon S."/>
            <person name="Zhang W."/>
            <person name="Yang X."/>
            <person name="Jeffery I.B."/>
            <person name="Cooney J.C."/>
            <person name="Kagawa T.F."/>
            <person name="Liu W."/>
            <person name="Song Y."/>
            <person name="Salvetti E."/>
            <person name="Wrobel A."/>
            <person name="Rasinkangas P."/>
            <person name="Parkhill J."/>
            <person name="Rea M.C."/>
            <person name="O'Sullivan O."/>
            <person name="Ritari J."/>
            <person name="Douillard F.P."/>
            <person name="Paul Ross R."/>
            <person name="Yang R."/>
            <person name="Briner A.E."/>
            <person name="Felis G.E."/>
            <person name="de Vos W.M."/>
            <person name="Barrangou R."/>
            <person name="Klaenhammer T.R."/>
            <person name="Caufield P.W."/>
            <person name="Cui Y."/>
            <person name="Zhang H."/>
            <person name="O'Toole P.W."/>
        </authorList>
    </citation>
    <scope>NUCLEOTIDE SEQUENCE [LARGE SCALE GENOMIC DNA]</scope>
    <source>
        <strain evidence="10 11">DSM 18933</strain>
    </source>
</reference>
<dbReference type="eggNOG" id="COG2137">
    <property type="taxonomic scope" value="Bacteria"/>
</dbReference>
<dbReference type="Pfam" id="PF02631">
    <property type="entry name" value="RecX_HTH2"/>
    <property type="match status" value="1"/>
</dbReference>
<comment type="function">
    <text evidence="1 6">Modulates RecA activity.</text>
</comment>
<evidence type="ECO:0000256" key="4">
    <source>
        <dbReference type="ARBA" id="ARBA00018111"/>
    </source>
</evidence>
<dbReference type="OrthoDB" id="5421057at2"/>
<evidence type="ECO:0000259" key="8">
    <source>
        <dbReference type="Pfam" id="PF21981"/>
    </source>
</evidence>
<evidence type="ECO:0000259" key="9">
    <source>
        <dbReference type="Pfam" id="PF21982"/>
    </source>
</evidence>
<evidence type="ECO:0000256" key="2">
    <source>
        <dbReference type="ARBA" id="ARBA00004496"/>
    </source>
</evidence>
<dbReference type="InterPro" id="IPR036388">
    <property type="entry name" value="WH-like_DNA-bd_sf"/>
</dbReference>
<dbReference type="AlphaFoldDB" id="A0A0R1WY24"/>
<dbReference type="RefSeq" id="WP_025022384.1">
    <property type="nucleotide sequence ID" value="NZ_AZGD01000005.1"/>
</dbReference>
<comment type="caution">
    <text evidence="10">The sequence shown here is derived from an EMBL/GenBank/DDBJ whole genome shotgun (WGS) entry which is preliminary data.</text>
</comment>
<organism evidence="10 11">
    <name type="scientific">Ligilactobacillus hayakitensis DSM 18933 = JCM 14209</name>
    <dbReference type="NCBI Taxonomy" id="1423755"/>
    <lineage>
        <taxon>Bacteria</taxon>
        <taxon>Bacillati</taxon>
        <taxon>Bacillota</taxon>
        <taxon>Bacilli</taxon>
        <taxon>Lactobacillales</taxon>
        <taxon>Lactobacillaceae</taxon>
        <taxon>Ligilactobacillus</taxon>
    </lineage>
</organism>
<evidence type="ECO:0000259" key="7">
    <source>
        <dbReference type="Pfam" id="PF02631"/>
    </source>
</evidence>
<dbReference type="Pfam" id="PF21982">
    <property type="entry name" value="RecX_HTH1"/>
    <property type="match status" value="1"/>
</dbReference>
<protein>
    <recommendedName>
        <fullName evidence="4 6">Regulatory protein RecX</fullName>
    </recommendedName>
</protein>
<evidence type="ECO:0000313" key="10">
    <source>
        <dbReference type="EMBL" id="KRM20345.1"/>
    </source>
</evidence>
<accession>A0A0R1WY24</accession>